<dbReference type="OrthoDB" id="9762378at2"/>
<dbReference type="RefSeq" id="WP_140989867.1">
    <property type="nucleotide sequence ID" value="NZ_VHIQ01000003.1"/>
</dbReference>
<evidence type="ECO:0000313" key="2">
    <source>
        <dbReference type="EMBL" id="TPV33970.1"/>
    </source>
</evidence>
<dbReference type="CDD" id="cd03677">
    <property type="entry name" value="MM_CoA_mutase_beta"/>
    <property type="match status" value="1"/>
</dbReference>
<dbReference type="GO" id="GO:0031419">
    <property type="term" value="F:cobalamin binding"/>
    <property type="evidence" value="ECO:0007669"/>
    <property type="project" value="InterPro"/>
</dbReference>
<organism evidence="2 3">
    <name type="scientific">Paucihalobacter ruber</name>
    <dbReference type="NCBI Taxonomy" id="2567861"/>
    <lineage>
        <taxon>Bacteria</taxon>
        <taxon>Pseudomonadati</taxon>
        <taxon>Bacteroidota</taxon>
        <taxon>Flavobacteriia</taxon>
        <taxon>Flavobacteriales</taxon>
        <taxon>Flavobacteriaceae</taxon>
        <taxon>Paucihalobacter</taxon>
    </lineage>
</organism>
<name>A0A506PP93_9FLAO</name>
<protein>
    <submittedName>
        <fullName evidence="2">Methylmalonyl-CoA mutase</fullName>
    </submittedName>
</protein>
<keyword evidence="3" id="KW-1185">Reference proteome</keyword>
<evidence type="ECO:0000259" key="1">
    <source>
        <dbReference type="Pfam" id="PF01642"/>
    </source>
</evidence>
<dbReference type="PANTHER" id="PTHR48101">
    <property type="entry name" value="METHYLMALONYL-COA MUTASE, MITOCHONDRIAL-RELATED"/>
    <property type="match status" value="1"/>
</dbReference>
<dbReference type="GO" id="GO:0016866">
    <property type="term" value="F:intramolecular transferase activity"/>
    <property type="evidence" value="ECO:0007669"/>
    <property type="project" value="InterPro"/>
</dbReference>
<dbReference type="Gene3D" id="3.20.20.240">
    <property type="entry name" value="Methylmalonyl-CoA mutase"/>
    <property type="match status" value="2"/>
</dbReference>
<dbReference type="InterPro" id="IPR006099">
    <property type="entry name" value="MeMalonylCoA_mutase_a/b_cat"/>
</dbReference>
<feature type="domain" description="Methylmalonyl-CoA mutase alpha/beta chain catalytic" evidence="1">
    <location>
        <begin position="139"/>
        <end position="415"/>
    </location>
</feature>
<gene>
    <name evidence="2" type="ORF">FJ651_07375</name>
</gene>
<comment type="caution">
    <text evidence="2">The sequence shown here is derived from an EMBL/GenBank/DDBJ whole genome shotgun (WGS) entry which is preliminary data.</text>
</comment>
<dbReference type="EMBL" id="VHIQ01000003">
    <property type="protein sequence ID" value="TPV33970.1"/>
    <property type="molecule type" value="Genomic_DNA"/>
</dbReference>
<sequence>MTNRLFEMFPEVTAAQWKQQIQVDLKGADYNQTLIWKTLEGIDVKPFYHPDDISNPKNLNIPTQPWLIGQHIYAKTAKSANKKALEAINRGAESIIFSIDNYNVSITELLENINPSDVNIITNFKFLADDYIKNIPYEILKEIIVVNDVIHHLSVSGNWYTNLKTDMEAFSGIVQNSECLTIDLEHYQNAGANITQQLAYGMAQACEYLNDLDSKLEKPIKQQLKIVFKVAVGSNYFFEIAKIRALKLLWSTVASEFNVNINCKVIATPSKRNKSIYDYNNNMLRTTTECMSAILGGADVVCNLPYDAIYHKDNEFGSRIARNQLLILKHESYFDKVENIVEGNYYINDITHQLAEKALNLLKEIEQAGGLLEQLKNGTIQKKIKDSANKEQALFNEGALVLLGANKQPKKDETVKNNLDIYPFVKYNPVKTIIAPIIENRLAEHLEKERLENEK</sequence>
<reference evidence="2 3" key="1">
    <citation type="submission" date="2019-06" db="EMBL/GenBank/DDBJ databases">
        <title>Flavobacteriaceae Paucihalobacterium erythroidium CWB-1, complete genome.</title>
        <authorList>
            <person name="Wu S."/>
        </authorList>
    </citation>
    <scope>NUCLEOTIDE SEQUENCE [LARGE SCALE GENOMIC DNA]</scope>
    <source>
        <strain evidence="2 3">CWB-1</strain>
    </source>
</reference>
<dbReference type="AlphaFoldDB" id="A0A506PP93"/>
<dbReference type="Pfam" id="PF01642">
    <property type="entry name" value="MM_CoA_mutase"/>
    <property type="match status" value="1"/>
</dbReference>
<dbReference type="PANTHER" id="PTHR48101:SF1">
    <property type="entry name" value="METHYLMALONYL-COA MUTASE, LARGE SUBUNIT"/>
    <property type="match status" value="1"/>
</dbReference>
<proteinExistence type="predicted"/>
<dbReference type="Proteomes" id="UP000317332">
    <property type="component" value="Unassembled WGS sequence"/>
</dbReference>
<dbReference type="InterPro" id="IPR016176">
    <property type="entry name" value="Cbl-dep_enz_cat"/>
</dbReference>
<accession>A0A506PP93</accession>
<evidence type="ECO:0000313" key="3">
    <source>
        <dbReference type="Proteomes" id="UP000317332"/>
    </source>
</evidence>
<dbReference type="SUPFAM" id="SSF51703">
    <property type="entry name" value="Cobalamin (vitamin B12)-dependent enzymes"/>
    <property type="match status" value="1"/>
</dbReference>